<reference evidence="1" key="1">
    <citation type="submission" date="2018-08" db="EMBL/GenBank/DDBJ databases">
        <authorList>
            <person name="Rossello M."/>
        </authorList>
    </citation>
    <scope>NUCLEOTIDE SEQUENCE [LARGE SCALE GENOMIC DNA]</scope>
    <source>
        <strain evidence="1">cv. Chinese Spring</strain>
    </source>
</reference>
<evidence type="ECO:0000313" key="2">
    <source>
        <dbReference type="Proteomes" id="UP000019116"/>
    </source>
</evidence>
<reference evidence="1" key="2">
    <citation type="submission" date="2018-10" db="UniProtKB">
        <authorList>
            <consortium name="EnsemblPlants"/>
        </authorList>
    </citation>
    <scope>IDENTIFICATION</scope>
</reference>
<dbReference type="OMA" id="WNFCFLP"/>
<dbReference type="Gramene" id="TraesCS4B02G120300.1">
    <property type="protein sequence ID" value="TraesCS4B02G120300.1.cds1"/>
    <property type="gene ID" value="TraesCS4B02G120300"/>
</dbReference>
<dbReference type="Gramene" id="TraesPARA_EIv1.0_1334750.1">
    <property type="protein sequence ID" value="TraesPARA_EIv1.0_1334750.1.CDS1"/>
    <property type="gene ID" value="TraesPARA_EIv1.0_1334750"/>
</dbReference>
<dbReference type="PANTHER" id="PTHR33320">
    <property type="entry name" value="METHIONYL-TRNA SYNTHETASE"/>
    <property type="match status" value="1"/>
</dbReference>
<dbReference type="AlphaFoldDB" id="A0A3B6INY9"/>
<dbReference type="Gramene" id="TraesJAG4B03G02272040.1">
    <property type="protein sequence ID" value="TraesJAG4B03G02272040.1.CDS1"/>
    <property type="gene ID" value="TraesJAG4B03G02272040"/>
</dbReference>
<organism evidence="1">
    <name type="scientific">Triticum aestivum</name>
    <name type="common">Wheat</name>
    <dbReference type="NCBI Taxonomy" id="4565"/>
    <lineage>
        <taxon>Eukaryota</taxon>
        <taxon>Viridiplantae</taxon>
        <taxon>Streptophyta</taxon>
        <taxon>Embryophyta</taxon>
        <taxon>Tracheophyta</taxon>
        <taxon>Spermatophyta</taxon>
        <taxon>Magnoliopsida</taxon>
        <taxon>Liliopsida</taxon>
        <taxon>Poales</taxon>
        <taxon>Poaceae</taxon>
        <taxon>BOP clade</taxon>
        <taxon>Pooideae</taxon>
        <taxon>Triticodae</taxon>
        <taxon>Triticeae</taxon>
        <taxon>Triticinae</taxon>
        <taxon>Triticum</taxon>
    </lineage>
</organism>
<dbReference type="Gramene" id="TraesCLE_scaffold_013345_01G000100.1">
    <property type="protein sequence ID" value="TraesCLE_scaffold_013345_01G000100.1"/>
    <property type="gene ID" value="TraesCLE_scaffold_013345_01G000100"/>
</dbReference>
<evidence type="ECO:0000313" key="1">
    <source>
        <dbReference type="EnsemblPlants" id="TraesCS4B02G120300.1.cds1"/>
    </source>
</evidence>
<dbReference type="Proteomes" id="UP000019116">
    <property type="component" value="Chromosome 4B"/>
</dbReference>
<proteinExistence type="predicted"/>
<dbReference type="Gramene" id="TraesWEE_scaffold_061554_01G000100.1">
    <property type="protein sequence ID" value="TraesWEE_scaffold_061554_01G000100.1"/>
    <property type="gene ID" value="TraesWEE_scaffold_061554_01G000100"/>
</dbReference>
<dbReference type="Gramene" id="TraesCS4B03G0277400.1">
    <property type="protein sequence ID" value="TraesCS4B03G0277400.1.CDS1"/>
    <property type="gene ID" value="TraesCS4B03G0277400"/>
</dbReference>
<protein>
    <recommendedName>
        <fullName evidence="3">Zinc-ribbon 15 domain-containing protein</fullName>
    </recommendedName>
</protein>
<sequence length="80" mass="8536">MGAATRAARAGAKVCGKEEKVVGMQKASGSCPYCGGGVVSMDVEAKWVLCFLLIYLKNKRRFACTACARCLITYPAIVQD</sequence>
<dbReference type="Gramene" id="TraesCAD_scaffold_045903_01G000100.1">
    <property type="protein sequence ID" value="TraesCAD_scaffold_045903_01G000100.1"/>
    <property type="gene ID" value="TraesCAD_scaffold_045903_01G000100"/>
</dbReference>
<name>A0A3B6INY9_WHEAT</name>
<dbReference type="Gramene" id="TraesSTA4B03G02266530.1">
    <property type="protein sequence ID" value="TraesSTA4B03G02266530.1.CDS1"/>
    <property type="gene ID" value="TraesSTA4B03G02266530"/>
</dbReference>
<keyword evidence="2" id="KW-1185">Reference proteome</keyword>
<dbReference type="Gramene" id="TraesROB_scaffold_032977_01G000100.1">
    <property type="protein sequence ID" value="TraesROB_scaffold_032977_01G000100.1"/>
    <property type="gene ID" value="TraesROB_scaffold_032977_01G000100"/>
</dbReference>
<dbReference type="Gramene" id="TraesJUL4B03G02292690.1">
    <property type="protein sequence ID" value="TraesJUL4B03G02292690.1.CDS1"/>
    <property type="gene ID" value="TraesJUL4B03G02292690"/>
</dbReference>
<dbReference type="PaxDb" id="4565-Traes_4BS_40CA4BEE7.1"/>
<dbReference type="OrthoDB" id="610577at2759"/>
<dbReference type="PANTHER" id="PTHR33320:SF33">
    <property type="entry name" value="OS06G0660400 PROTEIN"/>
    <property type="match status" value="1"/>
</dbReference>
<dbReference type="EnsemblPlants" id="TraesCS4B02G120300.1">
    <property type="protein sequence ID" value="TraesCS4B02G120300.1.cds1"/>
    <property type="gene ID" value="TraesCS4B02G120300"/>
</dbReference>
<accession>A0A3B6INY9</accession>
<evidence type="ECO:0008006" key="3">
    <source>
        <dbReference type="Google" id="ProtNLM"/>
    </source>
</evidence>
<dbReference type="Gramene" id="TraesARI4B03G02308590.1">
    <property type="protein sequence ID" value="TraesARI4B03G02308590.1.CDS1"/>
    <property type="gene ID" value="TraesARI4B03G02308590"/>
</dbReference>